<evidence type="ECO:0008006" key="5">
    <source>
        <dbReference type="Google" id="ProtNLM"/>
    </source>
</evidence>
<dbReference type="AlphaFoldDB" id="A0A933IAB2"/>
<organism evidence="3 4">
    <name type="scientific">candidate division TA06 bacterium</name>
    <dbReference type="NCBI Taxonomy" id="2250710"/>
    <lineage>
        <taxon>Bacteria</taxon>
        <taxon>Bacteria division TA06</taxon>
    </lineage>
</organism>
<feature type="chain" id="PRO_5036928327" description="Periplasmic heavy metal sensor" evidence="2">
    <location>
        <begin position="22"/>
        <end position="183"/>
    </location>
</feature>
<evidence type="ECO:0000256" key="1">
    <source>
        <dbReference type="SAM" id="MobiDB-lite"/>
    </source>
</evidence>
<comment type="caution">
    <text evidence="3">The sequence shown here is derived from an EMBL/GenBank/DDBJ whole genome shotgun (WGS) entry which is preliminary data.</text>
</comment>
<keyword evidence="2" id="KW-0732">Signal</keyword>
<proteinExistence type="predicted"/>
<feature type="region of interest" description="Disordered" evidence="1">
    <location>
        <begin position="29"/>
        <end position="52"/>
    </location>
</feature>
<gene>
    <name evidence="3" type="ORF">HY768_09815</name>
</gene>
<name>A0A933IAB2_UNCT6</name>
<protein>
    <recommendedName>
        <fullName evidence="5">Periplasmic heavy metal sensor</fullName>
    </recommendedName>
</protein>
<reference evidence="3" key="1">
    <citation type="submission" date="2020-07" db="EMBL/GenBank/DDBJ databases">
        <title>Huge and variable diversity of episymbiotic CPR bacteria and DPANN archaea in groundwater ecosystems.</title>
        <authorList>
            <person name="He C.Y."/>
            <person name="Keren R."/>
            <person name="Whittaker M."/>
            <person name="Farag I.F."/>
            <person name="Doudna J."/>
            <person name="Cate J.H.D."/>
            <person name="Banfield J.F."/>
        </authorList>
    </citation>
    <scope>NUCLEOTIDE SEQUENCE</scope>
    <source>
        <strain evidence="3">NC_groundwater_1520_Pr4_B-0.1um_53_5</strain>
    </source>
</reference>
<feature type="signal peptide" evidence="2">
    <location>
        <begin position="1"/>
        <end position="21"/>
    </location>
</feature>
<evidence type="ECO:0000313" key="3">
    <source>
        <dbReference type="EMBL" id="MBI4727492.1"/>
    </source>
</evidence>
<evidence type="ECO:0000313" key="4">
    <source>
        <dbReference type="Proteomes" id="UP000736328"/>
    </source>
</evidence>
<sequence length="183" mass="20954">MKRINLIPAAVILLISALAWAQPGPQGGVMSPPPGMMDGGGPGACEDPCPRDKDRKMLEAVRIARMTEALELSDRQIAEFFPKLKQMEDGLMELGKARQKYIGQLDSLLNAGAREQELKAKMDQIENNEVERWQRMKTFKTKIDGILTVKQQARMLVFIQKFDEEIRDMVRDIRQKKMKHFRQ</sequence>
<dbReference type="Gene3D" id="1.20.120.1490">
    <property type="match status" value="1"/>
</dbReference>
<accession>A0A933IAB2</accession>
<dbReference type="EMBL" id="JACQXR010000133">
    <property type="protein sequence ID" value="MBI4727492.1"/>
    <property type="molecule type" value="Genomic_DNA"/>
</dbReference>
<dbReference type="Proteomes" id="UP000736328">
    <property type="component" value="Unassembled WGS sequence"/>
</dbReference>
<evidence type="ECO:0000256" key="2">
    <source>
        <dbReference type="SAM" id="SignalP"/>
    </source>
</evidence>